<sequence>MTTPVLHLMCGKIASGKSTLAKALVEEHTAILISEDRWLAALYPEEIRSVTDYLRCARRLRDVLQPLVIDLLGSGVNVVLDFPANTVADRQWLRALADQAQVAHCLHYLDVDDDTCRARLRARNAKGEHDFAATDAEFDLITRYFKAPDEQEGLTIVCETQ</sequence>
<dbReference type="Gene3D" id="3.40.50.300">
    <property type="entry name" value="P-loop containing nucleotide triphosphate hydrolases"/>
    <property type="match status" value="1"/>
</dbReference>
<organism evidence="1 2">
    <name type="scientific">Pseudomonas helleri</name>
    <dbReference type="NCBI Taxonomy" id="1608996"/>
    <lineage>
        <taxon>Bacteria</taxon>
        <taxon>Pseudomonadati</taxon>
        <taxon>Pseudomonadota</taxon>
        <taxon>Gammaproteobacteria</taxon>
        <taxon>Pseudomonadales</taxon>
        <taxon>Pseudomonadaceae</taxon>
        <taxon>Pseudomonas</taxon>
    </lineage>
</organism>
<evidence type="ECO:0000313" key="2">
    <source>
        <dbReference type="Proteomes" id="UP000441404"/>
    </source>
</evidence>
<dbReference type="InterPro" id="IPR027417">
    <property type="entry name" value="P-loop_NTPase"/>
</dbReference>
<dbReference type="Proteomes" id="UP000441404">
    <property type="component" value="Unassembled WGS sequence"/>
</dbReference>
<protein>
    <submittedName>
        <fullName evidence="1">AAA family ATPase</fullName>
    </submittedName>
</protein>
<dbReference type="RefSeq" id="WP_153428362.1">
    <property type="nucleotide sequence ID" value="NZ_WIWJ01000021.1"/>
</dbReference>
<dbReference type="EMBL" id="WIWJ01000021">
    <property type="protein sequence ID" value="MQT47690.1"/>
    <property type="molecule type" value="Genomic_DNA"/>
</dbReference>
<dbReference type="Pfam" id="PF13671">
    <property type="entry name" value="AAA_33"/>
    <property type="match status" value="1"/>
</dbReference>
<comment type="caution">
    <text evidence="1">The sequence shown here is derived from an EMBL/GenBank/DDBJ whole genome shotgun (WGS) entry which is preliminary data.</text>
</comment>
<accession>A0A6A7YMV3</accession>
<name>A0A6A7YMV3_9PSED</name>
<gene>
    <name evidence="1" type="ORF">GHO40_13265</name>
</gene>
<dbReference type="SUPFAM" id="SSF52540">
    <property type="entry name" value="P-loop containing nucleoside triphosphate hydrolases"/>
    <property type="match status" value="1"/>
</dbReference>
<evidence type="ECO:0000313" key="1">
    <source>
        <dbReference type="EMBL" id="MQT47690.1"/>
    </source>
</evidence>
<proteinExistence type="predicted"/>
<reference evidence="1 2" key="1">
    <citation type="submission" date="2019-10" db="EMBL/GenBank/DDBJ databases">
        <title>Evaluation of single-gene subtyping targets for Pseudomonas.</title>
        <authorList>
            <person name="Reichler S.J."/>
            <person name="Orsi R.H."/>
            <person name="Wiedmann M."/>
            <person name="Martin N.H."/>
            <person name="Murphy S.I."/>
        </authorList>
    </citation>
    <scope>NUCLEOTIDE SEQUENCE [LARGE SCALE GENOMIC DNA]</scope>
    <source>
        <strain evidence="1 2">FSL R10-3257</strain>
    </source>
</reference>
<dbReference type="AlphaFoldDB" id="A0A6A7YMV3"/>